<dbReference type="CDD" id="cd00761">
    <property type="entry name" value="Glyco_tranf_GTA_type"/>
    <property type="match status" value="1"/>
</dbReference>
<dbReference type="OrthoDB" id="9813349at2"/>
<dbReference type="EMBL" id="RAPF01000010">
    <property type="protein sequence ID" value="RKF18298.1"/>
    <property type="molecule type" value="Genomic_DNA"/>
</dbReference>
<dbReference type="SUPFAM" id="SSF53448">
    <property type="entry name" value="Nucleotide-diphospho-sugar transferases"/>
    <property type="match status" value="1"/>
</dbReference>
<comment type="caution">
    <text evidence="2">The sequence shown here is derived from an EMBL/GenBank/DDBJ whole genome shotgun (WGS) entry which is preliminary data.</text>
</comment>
<dbReference type="GO" id="GO:0016758">
    <property type="term" value="F:hexosyltransferase activity"/>
    <property type="evidence" value="ECO:0007669"/>
    <property type="project" value="UniProtKB-ARBA"/>
</dbReference>
<accession>A0A420EC85</accession>
<sequence length="309" mass="33652">MTAPFFSIVMPAYNASATIEAAIASVLNQSCDDFELIIVDDGSNDDTLLRAIYQAGFDRRLRVVSQRNAGVSEARNLGVSIARGELLAFLDADDLWHAQKLETHLAFHTTCPGLAASFAGIAFREEKNGSLTPAKTWSSVPENPLTLTQILAENPVCTTSNLVVNAQTMQEVGLFRKGLDHAEDQEWLARLIDSGHELRGIDCILVDYRMSENGLSADLNAMLAGWRQLATHYADRIDCSAAEAIYCRYLTRRALRTGAPAGMALRFALQGMRLNAAAYLNDLRRGGLTLAGAALSPAIPRAIRPRLFA</sequence>
<dbReference type="AlphaFoldDB" id="A0A420EC85"/>
<dbReference type="Gene3D" id="3.90.550.10">
    <property type="entry name" value="Spore Coat Polysaccharide Biosynthesis Protein SpsA, Chain A"/>
    <property type="match status" value="1"/>
</dbReference>
<dbReference type="InterPro" id="IPR029044">
    <property type="entry name" value="Nucleotide-diphossugar_trans"/>
</dbReference>
<dbReference type="PANTHER" id="PTHR22916">
    <property type="entry name" value="GLYCOSYLTRANSFERASE"/>
    <property type="match status" value="1"/>
</dbReference>
<keyword evidence="3" id="KW-1185">Reference proteome</keyword>
<dbReference type="Proteomes" id="UP000284395">
    <property type="component" value="Unassembled WGS sequence"/>
</dbReference>
<dbReference type="RefSeq" id="WP_120325742.1">
    <property type="nucleotide sequence ID" value="NZ_RAPF01000010.1"/>
</dbReference>
<dbReference type="InterPro" id="IPR001173">
    <property type="entry name" value="Glyco_trans_2-like"/>
</dbReference>
<gene>
    <name evidence="2" type="ORF">D6851_15120</name>
</gene>
<evidence type="ECO:0000259" key="1">
    <source>
        <dbReference type="Pfam" id="PF00535"/>
    </source>
</evidence>
<dbReference type="Pfam" id="PF00535">
    <property type="entry name" value="Glycos_transf_2"/>
    <property type="match status" value="1"/>
</dbReference>
<name>A0A420EC85_9SPHN</name>
<organism evidence="2 3">
    <name type="scientific">Altericroceibacterium spongiae</name>
    <dbReference type="NCBI Taxonomy" id="2320269"/>
    <lineage>
        <taxon>Bacteria</taxon>
        <taxon>Pseudomonadati</taxon>
        <taxon>Pseudomonadota</taxon>
        <taxon>Alphaproteobacteria</taxon>
        <taxon>Sphingomonadales</taxon>
        <taxon>Erythrobacteraceae</taxon>
        <taxon>Altericroceibacterium</taxon>
    </lineage>
</organism>
<dbReference type="PANTHER" id="PTHR22916:SF3">
    <property type="entry name" value="UDP-GLCNAC:BETAGAL BETA-1,3-N-ACETYLGLUCOSAMINYLTRANSFERASE-LIKE PROTEIN 1"/>
    <property type="match status" value="1"/>
</dbReference>
<keyword evidence="2" id="KW-0808">Transferase</keyword>
<feature type="domain" description="Glycosyltransferase 2-like" evidence="1">
    <location>
        <begin position="7"/>
        <end position="161"/>
    </location>
</feature>
<evidence type="ECO:0000313" key="2">
    <source>
        <dbReference type="EMBL" id="RKF18298.1"/>
    </source>
</evidence>
<evidence type="ECO:0000313" key="3">
    <source>
        <dbReference type="Proteomes" id="UP000284395"/>
    </source>
</evidence>
<reference evidence="2 3" key="1">
    <citation type="submission" date="2018-09" db="EMBL/GenBank/DDBJ databases">
        <title>Altererythrobacter spongiae sp. nov., isolated from a marine sponge.</title>
        <authorList>
            <person name="Zhuang L."/>
            <person name="Luo L."/>
        </authorList>
    </citation>
    <scope>NUCLEOTIDE SEQUENCE [LARGE SCALE GENOMIC DNA]</scope>
    <source>
        <strain evidence="2 3">HN-Y73</strain>
    </source>
</reference>
<protein>
    <submittedName>
        <fullName evidence="2">Glycosyltransferase family 2 protein</fullName>
    </submittedName>
</protein>
<proteinExistence type="predicted"/>